<comment type="caution">
    <text evidence="1">The sequence shown here is derived from an EMBL/GenBank/DDBJ whole genome shotgun (WGS) entry which is preliminary data.</text>
</comment>
<dbReference type="RefSeq" id="WP_113946233.1">
    <property type="nucleotide sequence ID" value="NZ_JBHEEG010000005.1"/>
</dbReference>
<reference evidence="1 2" key="1">
    <citation type="submission" date="2018-06" db="EMBL/GenBank/DDBJ databases">
        <title>Genomic Encyclopedia of Type Strains, Phase IV (KMG-IV): sequencing the most valuable type-strain genomes for metagenomic binning, comparative biology and taxonomic classification.</title>
        <authorList>
            <person name="Goeker M."/>
        </authorList>
    </citation>
    <scope>NUCLEOTIDE SEQUENCE [LARGE SCALE GENOMIC DNA]</scope>
    <source>
        <strain evidence="1 2">DSM 25619</strain>
    </source>
</reference>
<evidence type="ECO:0000313" key="1">
    <source>
        <dbReference type="EMBL" id="RBO90481.1"/>
    </source>
</evidence>
<dbReference type="OrthoDB" id="8420809at2"/>
<dbReference type="Proteomes" id="UP000252893">
    <property type="component" value="Unassembled WGS sequence"/>
</dbReference>
<dbReference type="AlphaFoldDB" id="A0A366DKC9"/>
<keyword evidence="2" id="KW-1185">Reference proteome</keyword>
<sequence>MKTFLVSWEIHIHAATAHEAAQQAHDLVRRPDTMATVYQVIEHDSGGDCQIVDLNEVLNGQHR</sequence>
<proteinExistence type="predicted"/>
<accession>A0A366DKC9</accession>
<protein>
    <submittedName>
        <fullName evidence="1">Uncharacterized protein</fullName>
    </submittedName>
</protein>
<name>A0A366DKC9_9HYPH</name>
<organism evidence="1 2">
    <name type="scientific">Pseudochrobactrum asaccharolyticum</name>
    <dbReference type="NCBI Taxonomy" id="354351"/>
    <lineage>
        <taxon>Bacteria</taxon>
        <taxon>Pseudomonadati</taxon>
        <taxon>Pseudomonadota</taxon>
        <taxon>Alphaproteobacteria</taxon>
        <taxon>Hyphomicrobiales</taxon>
        <taxon>Brucellaceae</taxon>
        <taxon>Pseudochrobactrum</taxon>
    </lineage>
</organism>
<gene>
    <name evidence="1" type="ORF">DFR47_11342</name>
</gene>
<evidence type="ECO:0000313" key="2">
    <source>
        <dbReference type="Proteomes" id="UP000252893"/>
    </source>
</evidence>
<dbReference type="EMBL" id="QNRH01000013">
    <property type="protein sequence ID" value="RBO90481.1"/>
    <property type="molecule type" value="Genomic_DNA"/>
</dbReference>